<feature type="transmembrane region" description="Helical" evidence="2">
    <location>
        <begin position="177"/>
        <end position="200"/>
    </location>
</feature>
<reference evidence="4" key="1">
    <citation type="journal article" date="2017" name="Nat. Ecol. Evol.">
        <title>Genome expansion and lineage-specific genetic innovations in the forest pathogenic fungi Armillaria.</title>
        <authorList>
            <person name="Sipos G."/>
            <person name="Prasanna A.N."/>
            <person name="Walter M.C."/>
            <person name="O'Connor E."/>
            <person name="Balint B."/>
            <person name="Krizsan K."/>
            <person name="Kiss B."/>
            <person name="Hess J."/>
            <person name="Varga T."/>
            <person name="Slot J."/>
            <person name="Riley R."/>
            <person name="Boka B."/>
            <person name="Rigling D."/>
            <person name="Barry K."/>
            <person name="Lee J."/>
            <person name="Mihaltcheva S."/>
            <person name="LaButti K."/>
            <person name="Lipzen A."/>
            <person name="Waldron R."/>
            <person name="Moloney N.M."/>
            <person name="Sperisen C."/>
            <person name="Kredics L."/>
            <person name="Vagvoelgyi C."/>
            <person name="Patrignani A."/>
            <person name="Fitzpatrick D."/>
            <person name="Nagy I."/>
            <person name="Doyle S."/>
            <person name="Anderson J.B."/>
            <person name="Grigoriev I.V."/>
            <person name="Gueldener U."/>
            <person name="Muensterkoetter M."/>
            <person name="Nagy L.G."/>
        </authorList>
    </citation>
    <scope>NUCLEOTIDE SEQUENCE [LARGE SCALE GENOMIC DNA]</scope>
    <source>
        <strain evidence="4">28-4</strain>
    </source>
</reference>
<feature type="transmembrane region" description="Helical" evidence="2">
    <location>
        <begin position="137"/>
        <end position="157"/>
    </location>
</feature>
<keyword evidence="2" id="KW-0812">Transmembrane</keyword>
<feature type="transmembrane region" description="Helical" evidence="2">
    <location>
        <begin position="207"/>
        <end position="228"/>
    </location>
</feature>
<dbReference type="EMBL" id="KZ293423">
    <property type="protein sequence ID" value="PBK71956.1"/>
    <property type="molecule type" value="Genomic_DNA"/>
</dbReference>
<accession>A0A2H3C9J8</accession>
<gene>
    <name evidence="3" type="ORF">ARMSODRAFT_933693</name>
</gene>
<evidence type="ECO:0000313" key="4">
    <source>
        <dbReference type="Proteomes" id="UP000218334"/>
    </source>
</evidence>
<evidence type="ECO:0000256" key="1">
    <source>
        <dbReference type="SAM" id="MobiDB-lite"/>
    </source>
</evidence>
<dbReference type="AlphaFoldDB" id="A0A2H3C9J8"/>
<feature type="region of interest" description="Disordered" evidence="1">
    <location>
        <begin position="334"/>
        <end position="357"/>
    </location>
</feature>
<feature type="transmembrane region" description="Helical" evidence="2">
    <location>
        <begin position="17"/>
        <end position="36"/>
    </location>
</feature>
<evidence type="ECO:0000313" key="3">
    <source>
        <dbReference type="EMBL" id="PBK71956.1"/>
    </source>
</evidence>
<dbReference type="STRING" id="1076256.A0A2H3C9J8"/>
<keyword evidence="2" id="KW-1133">Transmembrane helix</keyword>
<feature type="compositionally biased region" description="Polar residues" evidence="1">
    <location>
        <begin position="337"/>
        <end position="349"/>
    </location>
</feature>
<feature type="transmembrane region" description="Helical" evidence="2">
    <location>
        <begin position="57"/>
        <end position="81"/>
    </location>
</feature>
<feature type="transmembrane region" description="Helical" evidence="2">
    <location>
        <begin position="106"/>
        <end position="125"/>
    </location>
</feature>
<organism evidence="3 4">
    <name type="scientific">Armillaria solidipes</name>
    <dbReference type="NCBI Taxonomy" id="1076256"/>
    <lineage>
        <taxon>Eukaryota</taxon>
        <taxon>Fungi</taxon>
        <taxon>Dikarya</taxon>
        <taxon>Basidiomycota</taxon>
        <taxon>Agaricomycotina</taxon>
        <taxon>Agaricomycetes</taxon>
        <taxon>Agaricomycetidae</taxon>
        <taxon>Agaricales</taxon>
        <taxon>Marasmiineae</taxon>
        <taxon>Physalacriaceae</taxon>
        <taxon>Armillaria</taxon>
    </lineage>
</organism>
<name>A0A2H3C9J8_9AGAR</name>
<protein>
    <submittedName>
        <fullName evidence="3">Uncharacterized protein</fullName>
    </submittedName>
</protein>
<keyword evidence="4" id="KW-1185">Reference proteome</keyword>
<dbReference type="Proteomes" id="UP000218334">
    <property type="component" value="Unassembled WGS sequence"/>
</dbReference>
<keyword evidence="2" id="KW-0472">Membrane</keyword>
<evidence type="ECO:0000256" key="2">
    <source>
        <dbReference type="SAM" id="Phobius"/>
    </source>
</evidence>
<sequence>MDIPLVSANLATVAVEGLLYGVFLVLDLTSITLLFTREASFSSGATRTSSFVVMRRPMFIGAVILLVSVTGHWICTVVRLFDAIVNFEGGQQALKYYADLSQTTEVVKTGFLTGSVVTGDAMIIYRLWVVWGFNYRVIMFPLGTLVGLTVCGVGITYQFAKYTPGQDVFATVAGRWITSDCVFTLLTNVYSSSMIAWYIYRTHKTSSAVGGSSIMSVLAIFIESAAIYTQVEHSCLSVCRLITLSGRTWNIFFMITYLTKTNIQFNTVDFWPEAAGLAFSLINVRIGLGWAQKAGISSTLGGSSGFQSGRGFARGTEIPLHPLTINISQEIVKDSGESQTNDEAPNSKSRGYENLEV</sequence>
<proteinExistence type="predicted"/>